<organism evidence="2 3">
    <name type="scientific">Spirosoma endophyticum</name>
    <dbReference type="NCBI Taxonomy" id="662367"/>
    <lineage>
        <taxon>Bacteria</taxon>
        <taxon>Pseudomonadati</taxon>
        <taxon>Bacteroidota</taxon>
        <taxon>Cytophagia</taxon>
        <taxon>Cytophagales</taxon>
        <taxon>Cytophagaceae</taxon>
        <taxon>Spirosoma</taxon>
    </lineage>
</organism>
<dbReference type="EMBL" id="FOLQ01000025">
    <property type="protein sequence ID" value="SFF03100.1"/>
    <property type="molecule type" value="Genomic_DNA"/>
</dbReference>
<dbReference type="OrthoDB" id="2083198at2"/>
<protein>
    <submittedName>
        <fullName evidence="2">Uncharacterized protein</fullName>
    </submittedName>
</protein>
<feature type="transmembrane region" description="Helical" evidence="1">
    <location>
        <begin position="42"/>
        <end position="61"/>
    </location>
</feature>
<dbReference type="AlphaFoldDB" id="A0A1I2FEV3"/>
<keyword evidence="1" id="KW-0812">Transmembrane</keyword>
<feature type="transmembrane region" description="Helical" evidence="1">
    <location>
        <begin position="12"/>
        <end position="30"/>
    </location>
</feature>
<name>A0A1I2FEV3_9BACT</name>
<reference evidence="2 3" key="1">
    <citation type="submission" date="2016-10" db="EMBL/GenBank/DDBJ databases">
        <authorList>
            <person name="de Groot N.N."/>
        </authorList>
    </citation>
    <scope>NUCLEOTIDE SEQUENCE [LARGE SCALE GENOMIC DNA]</scope>
    <source>
        <strain evidence="2 3">DSM 26130</strain>
    </source>
</reference>
<evidence type="ECO:0000256" key="1">
    <source>
        <dbReference type="SAM" id="Phobius"/>
    </source>
</evidence>
<keyword evidence="3" id="KW-1185">Reference proteome</keyword>
<gene>
    <name evidence="2" type="ORF">SAMN05216167_12548</name>
</gene>
<keyword evidence="1" id="KW-0472">Membrane</keyword>
<proteinExistence type="predicted"/>
<dbReference type="STRING" id="662367.SAMN05216167_12548"/>
<accession>A0A1I2FEV3</accession>
<evidence type="ECO:0000313" key="2">
    <source>
        <dbReference type="EMBL" id="SFF03100.1"/>
    </source>
</evidence>
<dbReference type="Proteomes" id="UP000198598">
    <property type="component" value="Unassembled WGS sequence"/>
</dbReference>
<dbReference type="RefSeq" id="WP_093833740.1">
    <property type="nucleotide sequence ID" value="NZ_FOLQ01000025.1"/>
</dbReference>
<evidence type="ECO:0000313" key="3">
    <source>
        <dbReference type="Proteomes" id="UP000198598"/>
    </source>
</evidence>
<keyword evidence="1" id="KW-1133">Transmembrane helix</keyword>
<sequence>MKIDKYYWRAQYLPAVLTSLPLMMVFDEVLLHSNWWRPSADILAFMKFAPAAFSAGLSFWMTQVNAYISKQLFQAKPEFLPTTYRILYSNSLLGRKTKKELHQKIVTDFGVKLLTEQQELADPVEARKIIASVVPRIRLKMRKDVFVRRRNISYGFCA</sequence>